<feature type="transmembrane region" description="Helical" evidence="1">
    <location>
        <begin position="43"/>
        <end position="61"/>
    </location>
</feature>
<accession>A0AAW8D305</accession>
<comment type="caution">
    <text evidence="2">The sequence shown here is derived from an EMBL/GenBank/DDBJ whole genome shotgun (WGS) entry which is preliminary data.</text>
</comment>
<proteinExistence type="predicted"/>
<name>A0AAW8D305_9BURK</name>
<keyword evidence="1" id="KW-0472">Membrane</keyword>
<reference evidence="2" key="1">
    <citation type="submission" date="2023-07" db="EMBL/GenBank/DDBJ databases">
        <title>Sorghum-associated microbial communities from plants grown in Nebraska, USA.</title>
        <authorList>
            <person name="Schachtman D."/>
        </authorList>
    </citation>
    <scope>NUCLEOTIDE SEQUENCE</scope>
    <source>
        <strain evidence="2">DS3754</strain>
    </source>
</reference>
<evidence type="ECO:0008006" key="4">
    <source>
        <dbReference type="Google" id="ProtNLM"/>
    </source>
</evidence>
<feature type="transmembrane region" description="Helical" evidence="1">
    <location>
        <begin position="12"/>
        <end position="31"/>
    </location>
</feature>
<dbReference type="AlphaFoldDB" id="A0AAW8D305"/>
<evidence type="ECO:0000313" key="2">
    <source>
        <dbReference type="EMBL" id="MDP9895118.1"/>
    </source>
</evidence>
<sequence length="67" mass="7483">MTTHHKTPHQSFWRMWGWPIVLGVLTTIGLISALFSDGGFGDMLAWVALGIPVVVCAWYGWRRAPAD</sequence>
<organism evidence="2 3">
    <name type="scientific">Variovorax boronicumulans</name>
    <dbReference type="NCBI Taxonomy" id="436515"/>
    <lineage>
        <taxon>Bacteria</taxon>
        <taxon>Pseudomonadati</taxon>
        <taxon>Pseudomonadota</taxon>
        <taxon>Betaproteobacteria</taxon>
        <taxon>Burkholderiales</taxon>
        <taxon>Comamonadaceae</taxon>
        <taxon>Variovorax</taxon>
    </lineage>
</organism>
<dbReference type="EMBL" id="JAUSRD010000011">
    <property type="protein sequence ID" value="MDP9895118.1"/>
    <property type="molecule type" value="Genomic_DNA"/>
</dbReference>
<gene>
    <name evidence="2" type="ORF">J2W31_004243</name>
</gene>
<dbReference type="Proteomes" id="UP001242045">
    <property type="component" value="Unassembled WGS sequence"/>
</dbReference>
<keyword evidence="1" id="KW-1133">Transmembrane helix</keyword>
<evidence type="ECO:0000256" key="1">
    <source>
        <dbReference type="SAM" id="Phobius"/>
    </source>
</evidence>
<dbReference type="RefSeq" id="WP_013539671.1">
    <property type="nucleotide sequence ID" value="NZ_JAUSRD010000011.1"/>
</dbReference>
<evidence type="ECO:0000313" key="3">
    <source>
        <dbReference type="Proteomes" id="UP001242045"/>
    </source>
</evidence>
<keyword evidence="1" id="KW-0812">Transmembrane</keyword>
<protein>
    <recommendedName>
        <fullName evidence="4">DUF4175 domain-containing protein</fullName>
    </recommendedName>
</protein>